<organism evidence="2 3">
    <name type="scientific">candidate division WWE3 bacterium CG08_land_8_20_14_0_20_40_13</name>
    <dbReference type="NCBI Taxonomy" id="1975084"/>
    <lineage>
        <taxon>Bacteria</taxon>
        <taxon>Katanobacteria</taxon>
    </lineage>
</organism>
<dbReference type="AlphaFoldDB" id="A0A2H0XDQ8"/>
<dbReference type="EMBL" id="PEYT01000019">
    <property type="protein sequence ID" value="PIS23053.1"/>
    <property type="molecule type" value="Genomic_DNA"/>
</dbReference>
<keyword evidence="1" id="KW-1133">Transmembrane helix</keyword>
<dbReference type="Proteomes" id="UP000230340">
    <property type="component" value="Unassembled WGS sequence"/>
</dbReference>
<evidence type="ECO:0000256" key="1">
    <source>
        <dbReference type="SAM" id="Phobius"/>
    </source>
</evidence>
<proteinExistence type="predicted"/>
<evidence type="ECO:0000313" key="2">
    <source>
        <dbReference type="EMBL" id="PIS23053.1"/>
    </source>
</evidence>
<evidence type="ECO:0000313" key="3">
    <source>
        <dbReference type="Proteomes" id="UP000230340"/>
    </source>
</evidence>
<reference evidence="3" key="1">
    <citation type="submission" date="2017-09" db="EMBL/GenBank/DDBJ databases">
        <title>Depth-based differentiation of microbial function through sediment-hosted aquifers and enrichment of novel symbionts in the deep terrestrial subsurface.</title>
        <authorList>
            <person name="Probst A.J."/>
            <person name="Ladd B."/>
            <person name="Jarett J.K."/>
            <person name="Geller-Mcgrath D.E."/>
            <person name="Sieber C.M.K."/>
            <person name="Emerson J.B."/>
            <person name="Anantharaman K."/>
            <person name="Thomas B.C."/>
            <person name="Malmstrom R."/>
            <person name="Stieglmeier M."/>
            <person name="Klingl A."/>
            <person name="Woyke T."/>
            <person name="Ryan C.M."/>
            <person name="Banfield J.F."/>
        </authorList>
    </citation>
    <scope>NUCLEOTIDE SEQUENCE [LARGE SCALE GENOMIC DNA]</scope>
</reference>
<name>A0A2H0XDQ8_UNCKA</name>
<feature type="transmembrane region" description="Helical" evidence="1">
    <location>
        <begin position="24"/>
        <end position="47"/>
    </location>
</feature>
<comment type="caution">
    <text evidence="2">The sequence shown here is derived from an EMBL/GenBank/DDBJ whole genome shotgun (WGS) entry which is preliminary data.</text>
</comment>
<gene>
    <name evidence="2" type="ORF">COT49_02160</name>
</gene>
<keyword evidence="1" id="KW-0812">Transmembrane</keyword>
<protein>
    <submittedName>
        <fullName evidence="2">Uncharacterized protein</fullName>
    </submittedName>
</protein>
<sequence>MGSEINLVPESLVRKKGQVKNLKIFIAGSAGAFALCFVGFLAFFLLARSSELEVNLVKAEVEKKNTSIEKLKTTQDKETDLILRVAEISRTTAGRKRESIFISDLLKIVPFGITINKATIDETDKAIVGGTAVSYGTLADFLSAVVLSAKNTGSIFSDAALTEVSLKKDTGLITFSLEVFLKPGVLLPKKVLDN</sequence>
<accession>A0A2H0XDQ8</accession>
<keyword evidence="1" id="KW-0472">Membrane</keyword>